<dbReference type="AlphaFoldDB" id="A0AAD9JSH9"/>
<name>A0AAD9JSH9_9ANNE</name>
<gene>
    <name evidence="1" type="ORF">LSH36_168g04112</name>
</gene>
<protein>
    <submittedName>
        <fullName evidence="1">Uncharacterized protein</fullName>
    </submittedName>
</protein>
<accession>A0AAD9JSH9</accession>
<sequence length="274" mass="31350">MSFFLSGDQTDCTYSRCGLTVALNSHLKLWVSRIVPDHASALTVSSRRLDRPLIPDFWSRVPTDFPRYSFSTNRRLFTNLTSYYYWSTLRRHQRRAFSRDLRWCRRTSGRRRYRYRCPSRLQLYVLSILAHLKSSQEIQGHHIAAINGHGLPIHPAFQFQAHPFYPNSLLSAIRQPANGIPKQQPARNMAPLGSGLMSFNIDVIVAASNLRILADSPLKSAEIRISALAKFSLSKLRTHVVSNLLYSSTQNCTETIHSSKIYTQETPPLLLLSY</sequence>
<evidence type="ECO:0000313" key="2">
    <source>
        <dbReference type="Proteomes" id="UP001208570"/>
    </source>
</evidence>
<organism evidence="1 2">
    <name type="scientific">Paralvinella palmiformis</name>
    <dbReference type="NCBI Taxonomy" id="53620"/>
    <lineage>
        <taxon>Eukaryota</taxon>
        <taxon>Metazoa</taxon>
        <taxon>Spiralia</taxon>
        <taxon>Lophotrochozoa</taxon>
        <taxon>Annelida</taxon>
        <taxon>Polychaeta</taxon>
        <taxon>Sedentaria</taxon>
        <taxon>Canalipalpata</taxon>
        <taxon>Terebellida</taxon>
        <taxon>Terebelliformia</taxon>
        <taxon>Alvinellidae</taxon>
        <taxon>Paralvinella</taxon>
    </lineage>
</organism>
<evidence type="ECO:0000313" key="1">
    <source>
        <dbReference type="EMBL" id="KAK2158523.1"/>
    </source>
</evidence>
<comment type="caution">
    <text evidence="1">The sequence shown here is derived from an EMBL/GenBank/DDBJ whole genome shotgun (WGS) entry which is preliminary data.</text>
</comment>
<keyword evidence="2" id="KW-1185">Reference proteome</keyword>
<dbReference type="Proteomes" id="UP001208570">
    <property type="component" value="Unassembled WGS sequence"/>
</dbReference>
<proteinExistence type="predicted"/>
<dbReference type="EMBL" id="JAODUP010000168">
    <property type="protein sequence ID" value="KAK2158523.1"/>
    <property type="molecule type" value="Genomic_DNA"/>
</dbReference>
<reference evidence="1" key="1">
    <citation type="journal article" date="2023" name="Mol. Biol. Evol.">
        <title>Third-Generation Sequencing Reveals the Adaptive Role of the Epigenome in Three Deep-Sea Polychaetes.</title>
        <authorList>
            <person name="Perez M."/>
            <person name="Aroh O."/>
            <person name="Sun Y."/>
            <person name="Lan Y."/>
            <person name="Juniper S.K."/>
            <person name="Young C.R."/>
            <person name="Angers B."/>
            <person name="Qian P.Y."/>
        </authorList>
    </citation>
    <scope>NUCLEOTIDE SEQUENCE</scope>
    <source>
        <strain evidence="1">P08H-3</strain>
    </source>
</reference>